<evidence type="ECO:0000256" key="8">
    <source>
        <dbReference type="ARBA" id="ARBA00062267"/>
    </source>
</evidence>
<evidence type="ECO:0000256" key="9">
    <source>
        <dbReference type="ARBA" id="ARBA00070184"/>
    </source>
</evidence>
<organism evidence="14 15">
    <name type="scientific">Bugula neritina</name>
    <name type="common">Brown bryozoan</name>
    <name type="synonym">Sertularia neritina</name>
    <dbReference type="NCBI Taxonomy" id="10212"/>
    <lineage>
        <taxon>Eukaryota</taxon>
        <taxon>Metazoa</taxon>
        <taxon>Spiralia</taxon>
        <taxon>Lophotrochozoa</taxon>
        <taxon>Bryozoa</taxon>
        <taxon>Gymnolaemata</taxon>
        <taxon>Cheilostomatida</taxon>
        <taxon>Flustrina</taxon>
        <taxon>Buguloidea</taxon>
        <taxon>Bugulidae</taxon>
        <taxon>Bugula</taxon>
    </lineage>
</organism>
<dbReference type="Gene3D" id="1.20.272.10">
    <property type="match status" value="1"/>
</dbReference>
<dbReference type="EMBL" id="VXIV02003166">
    <property type="protein sequence ID" value="KAF6020496.1"/>
    <property type="molecule type" value="Genomic_DNA"/>
</dbReference>
<dbReference type="GO" id="GO:0005634">
    <property type="term" value="C:nucleus"/>
    <property type="evidence" value="ECO:0007669"/>
    <property type="project" value="UniProtKB-SubCell"/>
</dbReference>
<evidence type="ECO:0000256" key="12">
    <source>
        <dbReference type="ARBA" id="ARBA00080379"/>
    </source>
</evidence>
<dbReference type="FunFam" id="3.40.50.300:FF:000136">
    <property type="entry name" value="Replication factor C subunit 5"/>
    <property type="match status" value="1"/>
</dbReference>
<proteinExistence type="inferred from homology"/>
<dbReference type="SUPFAM" id="SSF48019">
    <property type="entry name" value="post-AAA+ oligomerization domain-like"/>
    <property type="match status" value="1"/>
</dbReference>
<dbReference type="CDD" id="cd18140">
    <property type="entry name" value="HLD_clamp_RFC"/>
    <property type="match status" value="1"/>
</dbReference>
<evidence type="ECO:0000256" key="11">
    <source>
        <dbReference type="ARBA" id="ARBA00079394"/>
    </source>
</evidence>
<evidence type="ECO:0000256" key="3">
    <source>
        <dbReference type="ARBA" id="ARBA00022705"/>
    </source>
</evidence>
<evidence type="ECO:0000313" key="15">
    <source>
        <dbReference type="Proteomes" id="UP000593567"/>
    </source>
</evidence>
<comment type="caution">
    <text evidence="14">The sequence shown here is derived from an EMBL/GenBank/DDBJ whole genome shotgun (WGS) entry which is preliminary data.</text>
</comment>
<dbReference type="GO" id="GO:0003677">
    <property type="term" value="F:DNA binding"/>
    <property type="evidence" value="ECO:0007669"/>
    <property type="project" value="InterPro"/>
</dbReference>
<dbReference type="FunFam" id="1.10.8.60:FF:000030">
    <property type="entry name" value="replication factor C subunit 3"/>
    <property type="match status" value="1"/>
</dbReference>
<reference evidence="14" key="1">
    <citation type="submission" date="2020-06" db="EMBL/GenBank/DDBJ databases">
        <title>Draft genome of Bugula neritina, a colonial animal packing powerful symbionts and potential medicines.</title>
        <authorList>
            <person name="Rayko M."/>
        </authorList>
    </citation>
    <scope>NUCLEOTIDE SEQUENCE [LARGE SCALE GENOMIC DNA]</scope>
    <source>
        <strain evidence="14">Kwan_BN1</strain>
    </source>
</reference>
<keyword evidence="15" id="KW-1185">Reference proteome</keyword>
<dbReference type="InterPro" id="IPR027417">
    <property type="entry name" value="P-loop_NTPase"/>
</dbReference>
<sequence>MSGKLWVDKHRPHRLNQMSYHDSQAKQLIALKEGCDFPHLLFYGPSGAGKKTRAMAFLREVYGESAIDKLRFEHMEMKAPSGAKVELKAIATNYHVDVTPSNCGIHDRVVIQEVIKNLASTARIGSGTSGSKRFKVVIMNEVDRLTKDAQHALRRTMEKYVSSCRLILICTSTSRVIPAIRSRCLPIRVAAPTKQEMLHVLNEVAHKEGITLPEDVAEKIVVKSERNMRRALLMLEACHVTQKPISKGQAVPSLPWQQYIQETAQLAFQDYNSERLMKIRERLYQLQIHLIPSTTIMTTLVDELLEALPGKLKLELVKIAATYEHRLQLGSKDIFHLEAFIIQFMSLNQRYKDSGLVDHLDFTSDMDDEYI</sequence>
<dbReference type="PANTHER" id="PTHR11669:SF1">
    <property type="entry name" value="REPLICATION FACTOR C SUBUNIT 3"/>
    <property type="match status" value="1"/>
</dbReference>
<comment type="function">
    <text evidence="7">Subunit of the replication factor C (RFC) complex which acts during elongation of primed DNA templates by DNA polymerases delta and epsilon, and is necessary for ATP-dependent loading of proliferating cell nuclear antigen (PCNA) onto primed DNA.</text>
</comment>
<dbReference type="FunFam" id="1.20.272.10:FF:000002">
    <property type="entry name" value="Replication factor C subunit 3"/>
    <property type="match status" value="1"/>
</dbReference>
<evidence type="ECO:0000256" key="2">
    <source>
        <dbReference type="ARBA" id="ARBA00005378"/>
    </source>
</evidence>
<keyword evidence="3" id="KW-0235">DNA replication</keyword>
<dbReference type="GO" id="GO:0005663">
    <property type="term" value="C:DNA replication factor C complex"/>
    <property type="evidence" value="ECO:0007669"/>
    <property type="project" value="TreeGrafter"/>
</dbReference>
<evidence type="ECO:0000259" key="13">
    <source>
        <dbReference type="SMART" id="SM00382"/>
    </source>
</evidence>
<dbReference type="InterPro" id="IPR003593">
    <property type="entry name" value="AAA+_ATPase"/>
</dbReference>
<evidence type="ECO:0000256" key="1">
    <source>
        <dbReference type="ARBA" id="ARBA00004123"/>
    </source>
</evidence>
<dbReference type="SUPFAM" id="SSF52540">
    <property type="entry name" value="P-loop containing nucleoside triphosphate hydrolases"/>
    <property type="match status" value="1"/>
</dbReference>
<dbReference type="GO" id="GO:0006281">
    <property type="term" value="P:DNA repair"/>
    <property type="evidence" value="ECO:0007669"/>
    <property type="project" value="UniProtKB-ARBA"/>
</dbReference>
<dbReference type="Pfam" id="PF13177">
    <property type="entry name" value="DNA_pol3_delta2"/>
    <property type="match status" value="1"/>
</dbReference>
<keyword evidence="5" id="KW-0067">ATP-binding</keyword>
<dbReference type="GO" id="GO:0003689">
    <property type="term" value="F:DNA clamp loader activity"/>
    <property type="evidence" value="ECO:0007669"/>
    <property type="project" value="TreeGrafter"/>
</dbReference>
<name>A0A7J7J4A9_BUGNE</name>
<evidence type="ECO:0000313" key="14">
    <source>
        <dbReference type="EMBL" id="KAF6020496.1"/>
    </source>
</evidence>
<protein>
    <recommendedName>
        <fullName evidence="9">Replication factor C subunit 3</fullName>
    </recommendedName>
    <alternativeName>
        <fullName evidence="11">Activator 1 38 kDa subunit</fullName>
    </alternativeName>
    <alternativeName>
        <fullName evidence="12">Activator 1 subunit 3</fullName>
    </alternativeName>
    <alternativeName>
        <fullName evidence="10">Replication factor C 38 kDa subunit</fullName>
    </alternativeName>
</protein>
<dbReference type="SMART" id="SM00382">
    <property type="entry name" value="AAA"/>
    <property type="match status" value="1"/>
</dbReference>
<evidence type="ECO:0000256" key="7">
    <source>
        <dbReference type="ARBA" id="ARBA00058626"/>
    </source>
</evidence>
<feature type="domain" description="AAA+ ATPase" evidence="13">
    <location>
        <begin position="36"/>
        <end position="196"/>
    </location>
</feature>
<evidence type="ECO:0000256" key="6">
    <source>
        <dbReference type="ARBA" id="ARBA00023242"/>
    </source>
</evidence>
<keyword evidence="6" id="KW-0539">Nucleus</keyword>
<dbReference type="Pfam" id="PF21960">
    <property type="entry name" value="RCF1-5-like_lid"/>
    <property type="match status" value="1"/>
</dbReference>
<accession>A0A7J7J4A9</accession>
<gene>
    <name evidence="14" type="ORF">EB796_021186</name>
</gene>
<dbReference type="GO" id="GO:0006271">
    <property type="term" value="P:DNA strand elongation involved in DNA replication"/>
    <property type="evidence" value="ECO:0007669"/>
    <property type="project" value="UniProtKB-ARBA"/>
</dbReference>
<dbReference type="Pfam" id="PF22534">
    <property type="entry name" value="RFC_C"/>
    <property type="match status" value="1"/>
</dbReference>
<dbReference type="InterPro" id="IPR050238">
    <property type="entry name" value="DNA_Rep/Repair_Clamp_Loader"/>
</dbReference>
<dbReference type="InterPro" id="IPR047854">
    <property type="entry name" value="RFC_lid"/>
</dbReference>
<dbReference type="Gene3D" id="1.10.8.60">
    <property type="match status" value="1"/>
</dbReference>
<evidence type="ECO:0000256" key="4">
    <source>
        <dbReference type="ARBA" id="ARBA00022741"/>
    </source>
</evidence>
<dbReference type="InterPro" id="IPR008921">
    <property type="entry name" value="DNA_pol3_clamp-load_cplx_C"/>
</dbReference>
<dbReference type="GO" id="GO:0005524">
    <property type="term" value="F:ATP binding"/>
    <property type="evidence" value="ECO:0007669"/>
    <property type="project" value="UniProtKB-KW"/>
</dbReference>
<dbReference type="PANTHER" id="PTHR11669">
    <property type="entry name" value="REPLICATION FACTOR C / DNA POLYMERASE III GAMMA-TAU SUBUNIT"/>
    <property type="match status" value="1"/>
</dbReference>
<comment type="similarity">
    <text evidence="2">Belongs to the activator 1 small subunits family.</text>
</comment>
<dbReference type="Gene3D" id="3.40.50.300">
    <property type="entry name" value="P-loop containing nucleotide triphosphate hydrolases"/>
    <property type="match status" value="1"/>
</dbReference>
<keyword evidence="4" id="KW-0547">Nucleotide-binding</keyword>
<dbReference type="Proteomes" id="UP000593567">
    <property type="component" value="Unassembled WGS sequence"/>
</dbReference>
<comment type="subunit">
    <text evidence="8">Subunit of the RFC complex, an heteropentameric complex consisting of a large subunit RFC1 and four small subunits RFC2, RFC3, RFC4 and RFC5; the RFC complex interacts with PCNA. Forms an heterotetrameric complex with RFC2, RFC4 and RFC5; this complex has ATPase activity but is not stimulated by PCNA. The heterotetramer of subunits RFC2, RFC3, RFC4 and RFC5 interacts with RAD17. Interacts with CNTD1; this interaction facilitates crossover formation.</text>
</comment>
<dbReference type="AlphaFoldDB" id="A0A7J7J4A9"/>
<evidence type="ECO:0000256" key="10">
    <source>
        <dbReference type="ARBA" id="ARBA00076818"/>
    </source>
</evidence>
<dbReference type="OrthoDB" id="761538at2759"/>
<comment type="subcellular location">
    <subcellularLocation>
        <location evidence="1">Nucleus</location>
    </subcellularLocation>
</comment>
<evidence type="ECO:0000256" key="5">
    <source>
        <dbReference type="ARBA" id="ARBA00022840"/>
    </source>
</evidence>
<dbReference type="CDD" id="cd00009">
    <property type="entry name" value="AAA"/>
    <property type="match status" value="1"/>
</dbReference>